<dbReference type="OrthoDB" id="5325432at2"/>
<name>A0A377PSR0_9HELI</name>
<keyword evidence="1" id="KW-1133">Transmembrane helix</keyword>
<organism evidence="2 5">
    <name type="scientific">Helicobacter muridarum</name>
    <dbReference type="NCBI Taxonomy" id="216"/>
    <lineage>
        <taxon>Bacteria</taxon>
        <taxon>Pseudomonadati</taxon>
        <taxon>Campylobacterota</taxon>
        <taxon>Epsilonproteobacteria</taxon>
        <taxon>Campylobacterales</taxon>
        <taxon>Helicobacteraceae</taxon>
        <taxon>Helicobacter</taxon>
    </lineage>
</organism>
<evidence type="ECO:0000256" key="1">
    <source>
        <dbReference type="SAM" id="Phobius"/>
    </source>
</evidence>
<dbReference type="EMBL" id="UGJE01000002">
    <property type="protein sequence ID" value="STQ85321.1"/>
    <property type="molecule type" value="Genomic_DNA"/>
</dbReference>
<gene>
    <name evidence="3" type="ORF">LS73_001545</name>
    <name evidence="2" type="ORF">NCTC12714_00096</name>
</gene>
<keyword evidence="1" id="KW-0812">Transmembrane</keyword>
<proteinExistence type="predicted"/>
<evidence type="ECO:0000313" key="5">
    <source>
        <dbReference type="Proteomes" id="UP000255139"/>
    </source>
</evidence>
<keyword evidence="5" id="KW-1185">Reference proteome</keyword>
<evidence type="ECO:0000313" key="2">
    <source>
        <dbReference type="EMBL" id="STQ85321.1"/>
    </source>
</evidence>
<dbReference type="RefSeq" id="WP_052089505.1">
    <property type="nucleotide sequence ID" value="NZ_FZML01000017.1"/>
</dbReference>
<protein>
    <submittedName>
        <fullName evidence="2">Uncharacterized protein</fullName>
    </submittedName>
</protein>
<dbReference type="Proteomes" id="UP000029922">
    <property type="component" value="Unassembled WGS sequence"/>
</dbReference>
<sequence length="231" mass="26725">MTNFLKLRSCFIFFALFSGLLLSNVFPKQKDDVIYVLDDENLLFDFLKRSIENVSSDIYEKTGFKFLVSVSRITSSGVYANVDDTVPNELGYGDKFRLRREYENNFLSKIQDNYAVLFIFYNDHHITLKSNVSFLDTDFLLDEYAYPYLPATNVYSYEYQEGVNTGVSNVYLATAHAISSHYNINLDIPKPMQRPGDGVRSVIYIMLFSLVGLFLFVYFGLFNKIKDKFAK</sequence>
<evidence type="ECO:0000313" key="3">
    <source>
        <dbReference type="EMBL" id="TLE01392.1"/>
    </source>
</evidence>
<reference evidence="3 4" key="1">
    <citation type="journal article" date="2014" name="Genome Announc.">
        <title>Draft genome sequences of eight enterohepatic helicobacter species isolated from both laboratory and wild rodents.</title>
        <authorList>
            <person name="Sheh A."/>
            <person name="Shen Z."/>
            <person name="Fox J.G."/>
        </authorList>
    </citation>
    <scope>NUCLEOTIDE SEQUENCE [LARGE SCALE GENOMIC DNA]</scope>
    <source>
        <strain evidence="3 4">ST1</strain>
    </source>
</reference>
<feature type="transmembrane region" description="Helical" evidence="1">
    <location>
        <begin position="202"/>
        <end position="222"/>
    </location>
</feature>
<reference evidence="2 5" key="2">
    <citation type="submission" date="2018-06" db="EMBL/GenBank/DDBJ databases">
        <authorList>
            <consortium name="Pathogen Informatics"/>
            <person name="Doyle S."/>
        </authorList>
    </citation>
    <scope>NUCLEOTIDE SEQUENCE [LARGE SCALE GENOMIC DNA]</scope>
    <source>
        <strain evidence="2 5">NCTC12714</strain>
    </source>
</reference>
<dbReference type="EMBL" id="JRPD02000002">
    <property type="protein sequence ID" value="TLE01392.1"/>
    <property type="molecule type" value="Genomic_DNA"/>
</dbReference>
<accession>A0A377PSR0</accession>
<keyword evidence="1" id="KW-0472">Membrane</keyword>
<dbReference type="Proteomes" id="UP000255139">
    <property type="component" value="Unassembled WGS sequence"/>
</dbReference>
<evidence type="ECO:0000313" key="4">
    <source>
        <dbReference type="Proteomes" id="UP000029922"/>
    </source>
</evidence>
<dbReference type="AlphaFoldDB" id="A0A377PSR0"/>